<dbReference type="Pfam" id="PF00155">
    <property type="entry name" value="Aminotran_1_2"/>
    <property type="match status" value="1"/>
</dbReference>
<evidence type="ECO:0000259" key="6">
    <source>
        <dbReference type="Pfam" id="PF00155"/>
    </source>
</evidence>
<feature type="region of interest" description="Disordered" evidence="5">
    <location>
        <begin position="1"/>
        <end position="41"/>
    </location>
</feature>
<reference evidence="8" key="1">
    <citation type="submission" date="2018-09" db="EMBL/GenBank/DDBJ databases">
        <title>Chryseolinea sp. KIS68-18 isolated from soil.</title>
        <authorList>
            <person name="Weon H.-Y."/>
            <person name="Kwon S.-W."/>
            <person name="Lee S.A."/>
        </authorList>
    </citation>
    <scope>NUCLEOTIDE SEQUENCE [LARGE SCALE GENOMIC DNA]</scope>
    <source>
        <strain evidence="8">KIS68-18</strain>
    </source>
</reference>
<keyword evidence="4" id="KW-0663">Pyridoxal phosphate</keyword>
<evidence type="ECO:0000313" key="7">
    <source>
        <dbReference type="EMBL" id="AYB32885.1"/>
    </source>
</evidence>
<accession>A0A385SSB6</accession>
<evidence type="ECO:0000256" key="3">
    <source>
        <dbReference type="ARBA" id="ARBA00022679"/>
    </source>
</evidence>
<dbReference type="InterPro" id="IPR015424">
    <property type="entry name" value="PyrdxlP-dep_Trfase"/>
</dbReference>
<dbReference type="GO" id="GO:0030170">
    <property type="term" value="F:pyridoxal phosphate binding"/>
    <property type="evidence" value="ECO:0007669"/>
    <property type="project" value="InterPro"/>
</dbReference>
<dbReference type="InterPro" id="IPR004839">
    <property type="entry name" value="Aminotransferase_I/II_large"/>
</dbReference>
<organism evidence="7 8">
    <name type="scientific">Chryseolinea soli</name>
    <dbReference type="NCBI Taxonomy" id="2321403"/>
    <lineage>
        <taxon>Bacteria</taxon>
        <taxon>Pseudomonadati</taxon>
        <taxon>Bacteroidota</taxon>
        <taxon>Cytophagia</taxon>
        <taxon>Cytophagales</taxon>
        <taxon>Fulvivirgaceae</taxon>
        <taxon>Chryseolinea</taxon>
    </lineage>
</organism>
<dbReference type="GO" id="GO:0008483">
    <property type="term" value="F:transaminase activity"/>
    <property type="evidence" value="ECO:0007669"/>
    <property type="project" value="UniProtKB-KW"/>
</dbReference>
<feature type="compositionally biased region" description="Polar residues" evidence="5">
    <location>
        <begin position="1"/>
        <end position="11"/>
    </location>
</feature>
<name>A0A385SSB6_9BACT</name>
<dbReference type="SUPFAM" id="SSF53383">
    <property type="entry name" value="PLP-dependent transferases"/>
    <property type="match status" value="1"/>
</dbReference>
<dbReference type="InterPro" id="IPR006311">
    <property type="entry name" value="TAT_signal"/>
</dbReference>
<feature type="compositionally biased region" description="Polar residues" evidence="5">
    <location>
        <begin position="30"/>
        <end position="41"/>
    </location>
</feature>
<proteinExistence type="inferred from homology"/>
<dbReference type="PANTHER" id="PTHR43643">
    <property type="entry name" value="HISTIDINOL-PHOSPHATE AMINOTRANSFERASE 2"/>
    <property type="match status" value="1"/>
</dbReference>
<dbReference type="EMBL" id="CP032382">
    <property type="protein sequence ID" value="AYB32885.1"/>
    <property type="molecule type" value="Genomic_DNA"/>
</dbReference>
<dbReference type="Proteomes" id="UP000266183">
    <property type="component" value="Chromosome"/>
</dbReference>
<keyword evidence="3 7" id="KW-0808">Transferase</keyword>
<evidence type="ECO:0000313" key="8">
    <source>
        <dbReference type="Proteomes" id="UP000266183"/>
    </source>
</evidence>
<evidence type="ECO:0000256" key="5">
    <source>
        <dbReference type="SAM" id="MobiDB-lite"/>
    </source>
</evidence>
<dbReference type="PROSITE" id="PS51318">
    <property type="entry name" value="TAT"/>
    <property type="match status" value="1"/>
</dbReference>
<feature type="domain" description="Aminotransferase class I/classII large" evidence="6">
    <location>
        <begin position="101"/>
        <end position="418"/>
    </location>
</feature>
<evidence type="ECO:0000256" key="2">
    <source>
        <dbReference type="ARBA" id="ARBA00022576"/>
    </source>
</evidence>
<dbReference type="InterPro" id="IPR015421">
    <property type="entry name" value="PyrdxlP-dep_Trfase_major"/>
</dbReference>
<dbReference type="InterPro" id="IPR015422">
    <property type="entry name" value="PyrdxlP-dep_Trfase_small"/>
</dbReference>
<sequence>MPASPNNAFNTQPPPKKADERNPNKPYTVKYSTLNPPTMATSMNRRNWLKTSALVTTGALTLPDGIFNTASATPLVTLRSTSQHNIEQRMAQDFPNLKARLFANENPFGPSEKAKKAMTDAMATSYQYPIQVVEQLVGKIAAAENVKPEQIMVGTGSTPLLQASAVFFAKNGGSIICGDPAYEYLPDEAEKNFGAKWVKVPLTADYKYDLDAMEKAIDKDTKLVYICNPNNPTGTYVDAEKMRAFCERVSPKVPVIIDEAYINYLSDPKGMTLIDCVRKGQNVIVARTFSKLHALAGMRIGYFVGQTEMLKNLLPYTVPFGALSALSASAALATYDDTEYLQGALKKTLESKEYLYSVLKKEGYTYIPSVTNFVMFPINMEGQRFVDEMTKRGVGVRFWKFNNKEWCRISIGRMDEMKAFEEAFKQLS</sequence>
<dbReference type="PANTHER" id="PTHR43643:SF3">
    <property type="entry name" value="HISTIDINOL-PHOSPHATE AMINOTRANSFERASE"/>
    <property type="match status" value="1"/>
</dbReference>
<keyword evidence="8" id="KW-1185">Reference proteome</keyword>
<keyword evidence="2 7" id="KW-0032">Aminotransferase</keyword>
<dbReference type="Gene3D" id="3.40.640.10">
    <property type="entry name" value="Type I PLP-dependent aspartate aminotransferase-like (Major domain)"/>
    <property type="match status" value="1"/>
</dbReference>
<gene>
    <name evidence="7" type="ORF">D4L85_20895</name>
</gene>
<evidence type="ECO:0000256" key="4">
    <source>
        <dbReference type="ARBA" id="ARBA00022898"/>
    </source>
</evidence>
<comment type="similarity">
    <text evidence="1">Belongs to the class-II pyridoxal-phosphate-dependent aminotransferase family. Histidinol-phosphate aminotransferase subfamily.</text>
</comment>
<evidence type="ECO:0000256" key="1">
    <source>
        <dbReference type="ARBA" id="ARBA00007970"/>
    </source>
</evidence>
<dbReference type="Gene3D" id="3.90.1150.10">
    <property type="entry name" value="Aspartate Aminotransferase, domain 1"/>
    <property type="match status" value="1"/>
</dbReference>
<dbReference type="AlphaFoldDB" id="A0A385SSB6"/>
<dbReference type="InterPro" id="IPR050106">
    <property type="entry name" value="HistidinolP_aminotransfase"/>
</dbReference>
<dbReference type="CDD" id="cd00609">
    <property type="entry name" value="AAT_like"/>
    <property type="match status" value="1"/>
</dbReference>
<protein>
    <submittedName>
        <fullName evidence="7">Histidinol-phosphate aminotransferase family protein</fullName>
    </submittedName>
</protein>
<dbReference type="KEGG" id="chk:D4L85_20895"/>